<dbReference type="FunFam" id="1.10.45.10:FF:000001">
    <property type="entry name" value="D-lactate dehydrogenase mitochondrial"/>
    <property type="match status" value="1"/>
</dbReference>
<dbReference type="InterPro" id="IPR004113">
    <property type="entry name" value="FAD-bd_oxidored_4_C"/>
</dbReference>
<gene>
    <name evidence="7" type="ORF">EV681_0418</name>
</gene>
<evidence type="ECO:0000259" key="6">
    <source>
        <dbReference type="PROSITE" id="PS51387"/>
    </source>
</evidence>
<dbReference type="PANTHER" id="PTHR43716:SF2">
    <property type="entry name" value="BLL6224 PROTEIN"/>
    <property type="match status" value="1"/>
</dbReference>
<dbReference type="Gene3D" id="1.10.45.10">
    <property type="entry name" value="Vanillyl-alcohol Oxidase, Chain A, domain 4"/>
    <property type="match status" value="1"/>
</dbReference>
<dbReference type="InterPro" id="IPR016171">
    <property type="entry name" value="Vanillyl_alc_oxidase_C-sub2"/>
</dbReference>
<sequence>MPQSDTTTTPSFDDLLLRLLHIVGQQGLLTESGDMTAYALEHRGNYPGKALAVVRPGSTEEVSQVVRACAQSGARLIPQGGNTGLVGGSTPDESGLEIVLSLTRMNRIREVNPQDNTMTVEAGCILQNVQEAAAEKNRMFPLTLGSEGTATIGGNLSTNAGGDQVIRYGNTREQALGLEVVLADGRIWNGLSSLRKDNTGYDLKHLFIGGEGTLGIITAATIKLYPVPRQQATAWIAIRNPAEAVSLLSLLRENLGDRITAFEIMARETVNLVLMHFPAMREPLQEAAPWVILAEVSETSLRVPLQEEFETVLAQAMEEDMVLDVALAASEQQSKSMWDIRSHIPEAQRKDGPSIKHDISVPISRIAEFVAAAGPAMNAIIPGIRCITFGHVGDGNLHFNQSKPASISKEDFLAREAAIHEVVHEAAARVNGSISAEHGIGRQKQDILIRYKDPVAISLMYSIKHAFDPNNTLNPGRLLPARNTQSHSDKVE</sequence>
<dbReference type="InterPro" id="IPR016169">
    <property type="entry name" value="FAD-bd_PCMH_sub2"/>
</dbReference>
<dbReference type="InterPro" id="IPR016164">
    <property type="entry name" value="FAD-linked_Oxase-like_C"/>
</dbReference>
<dbReference type="InterPro" id="IPR016167">
    <property type="entry name" value="FAD-bd_PCMH_sub1"/>
</dbReference>
<dbReference type="SUPFAM" id="SSF55103">
    <property type="entry name" value="FAD-linked oxidases, C-terminal domain"/>
    <property type="match status" value="1"/>
</dbReference>
<dbReference type="RefSeq" id="WP_128393693.1">
    <property type="nucleotide sequence ID" value="NZ_SHKO01000001.1"/>
</dbReference>
<evidence type="ECO:0000256" key="5">
    <source>
        <dbReference type="SAM" id="MobiDB-lite"/>
    </source>
</evidence>
<keyword evidence="3" id="KW-0285">Flavoprotein</keyword>
<evidence type="ECO:0000313" key="8">
    <source>
        <dbReference type="Proteomes" id="UP000293398"/>
    </source>
</evidence>
<dbReference type="InterPro" id="IPR006094">
    <property type="entry name" value="Oxid_FAD_bind_N"/>
</dbReference>
<evidence type="ECO:0000256" key="1">
    <source>
        <dbReference type="ARBA" id="ARBA00001974"/>
    </source>
</evidence>
<dbReference type="Gene3D" id="3.30.70.2190">
    <property type="match status" value="1"/>
</dbReference>
<name>A0A4Q7VQB5_9BURK</name>
<evidence type="ECO:0000313" key="7">
    <source>
        <dbReference type="EMBL" id="RZT98640.1"/>
    </source>
</evidence>
<comment type="similarity">
    <text evidence="2">Belongs to the FAD-binding oxidoreductase/transferase type 4 family.</text>
</comment>
<keyword evidence="4" id="KW-0274">FAD</keyword>
<dbReference type="GO" id="GO:0071949">
    <property type="term" value="F:FAD binding"/>
    <property type="evidence" value="ECO:0007669"/>
    <property type="project" value="InterPro"/>
</dbReference>
<dbReference type="OrthoDB" id="8522822at2"/>
<dbReference type="SUPFAM" id="SSF56176">
    <property type="entry name" value="FAD-binding/transporter-associated domain-like"/>
    <property type="match status" value="1"/>
</dbReference>
<keyword evidence="8" id="KW-1185">Reference proteome</keyword>
<comment type="cofactor">
    <cofactor evidence="1">
        <name>FAD</name>
        <dbReference type="ChEBI" id="CHEBI:57692"/>
    </cofactor>
</comment>
<reference evidence="7 8" key="1">
    <citation type="submission" date="2019-02" db="EMBL/GenBank/DDBJ databases">
        <title>Genomic Encyclopedia of Type Strains, Phase IV (KMG-IV): sequencing the most valuable type-strain genomes for metagenomic binning, comparative biology and taxonomic classification.</title>
        <authorList>
            <person name="Goeker M."/>
        </authorList>
    </citation>
    <scope>NUCLEOTIDE SEQUENCE [LARGE SCALE GENOMIC DNA]</scope>
    <source>
        <strain evidence="7 8">DSM 23814</strain>
    </source>
</reference>
<dbReference type="Gene3D" id="3.30.465.10">
    <property type="match status" value="1"/>
</dbReference>
<dbReference type="Pfam" id="PF02913">
    <property type="entry name" value="FAD-oxidase_C"/>
    <property type="match status" value="1"/>
</dbReference>
<dbReference type="InterPro" id="IPR051264">
    <property type="entry name" value="FAD-oxidored/transferase_4"/>
</dbReference>
<dbReference type="Pfam" id="PF01565">
    <property type="entry name" value="FAD_binding_4"/>
    <property type="match status" value="1"/>
</dbReference>
<dbReference type="Proteomes" id="UP000293398">
    <property type="component" value="Unassembled WGS sequence"/>
</dbReference>
<dbReference type="Gene3D" id="3.30.70.2740">
    <property type="match status" value="1"/>
</dbReference>
<protein>
    <submittedName>
        <fullName evidence="7">FAD/FMN-containing dehydrogenase</fullName>
    </submittedName>
</protein>
<dbReference type="GO" id="GO:0003824">
    <property type="term" value="F:catalytic activity"/>
    <property type="evidence" value="ECO:0007669"/>
    <property type="project" value="InterPro"/>
</dbReference>
<accession>A0A4Q7VQB5</accession>
<feature type="domain" description="FAD-binding PCMH-type" evidence="6">
    <location>
        <begin position="46"/>
        <end position="227"/>
    </location>
</feature>
<comment type="caution">
    <text evidence="7">The sequence shown here is derived from an EMBL/GenBank/DDBJ whole genome shotgun (WGS) entry which is preliminary data.</text>
</comment>
<evidence type="ECO:0000256" key="3">
    <source>
        <dbReference type="ARBA" id="ARBA00022630"/>
    </source>
</evidence>
<feature type="region of interest" description="Disordered" evidence="5">
    <location>
        <begin position="473"/>
        <end position="492"/>
    </location>
</feature>
<dbReference type="InterPro" id="IPR036318">
    <property type="entry name" value="FAD-bd_PCMH-like_sf"/>
</dbReference>
<proteinExistence type="inferred from homology"/>
<evidence type="ECO:0000256" key="2">
    <source>
        <dbReference type="ARBA" id="ARBA00008000"/>
    </source>
</evidence>
<dbReference type="AlphaFoldDB" id="A0A4Q7VQB5"/>
<dbReference type="EMBL" id="SHKO01000001">
    <property type="protein sequence ID" value="RZT98640.1"/>
    <property type="molecule type" value="Genomic_DNA"/>
</dbReference>
<evidence type="ECO:0000256" key="4">
    <source>
        <dbReference type="ARBA" id="ARBA00022827"/>
    </source>
</evidence>
<dbReference type="InterPro" id="IPR016166">
    <property type="entry name" value="FAD-bd_PCMH"/>
</dbReference>
<dbReference type="Gene3D" id="3.30.43.10">
    <property type="entry name" value="Uridine Diphospho-n-acetylenolpyruvylglucosamine Reductase, domain 2"/>
    <property type="match status" value="1"/>
</dbReference>
<dbReference type="GO" id="GO:0022904">
    <property type="term" value="P:respiratory electron transport chain"/>
    <property type="evidence" value="ECO:0007669"/>
    <property type="project" value="TreeGrafter"/>
</dbReference>
<organism evidence="7 8">
    <name type="scientific">Advenella incenata</name>
    <dbReference type="NCBI Taxonomy" id="267800"/>
    <lineage>
        <taxon>Bacteria</taxon>
        <taxon>Pseudomonadati</taxon>
        <taxon>Pseudomonadota</taxon>
        <taxon>Betaproteobacteria</taxon>
        <taxon>Burkholderiales</taxon>
        <taxon>Alcaligenaceae</taxon>
    </lineage>
</organism>
<dbReference type="PANTHER" id="PTHR43716">
    <property type="entry name" value="D-2-HYDROXYGLUTARATE DEHYDROGENASE, MITOCHONDRIAL"/>
    <property type="match status" value="1"/>
</dbReference>
<dbReference type="PROSITE" id="PS51387">
    <property type="entry name" value="FAD_PCMH"/>
    <property type="match status" value="1"/>
</dbReference>